<evidence type="ECO:0000259" key="9">
    <source>
        <dbReference type="PROSITE" id="PS50850"/>
    </source>
</evidence>
<dbReference type="Gene3D" id="1.20.1720.10">
    <property type="entry name" value="Multidrug resistance protein D"/>
    <property type="match status" value="1"/>
</dbReference>
<sequence length="499" mass="52136">MTEFLSLPFKNEVTVSTEHIQTAQGAPPAGPQLSTRQVTGIIAALALAAFMMILNETVLTVALPGIMNDLQISAATGQWLTTGFLLTLSVVIPTTGFLLQRFNHGSLFMFAIISFIIGTAVAALAPSFVLLLAARMVQALGTAIVLPLLMTTTLRLVPAQRRGTVMGLNSVVIGVGPAVGPTVSGAVVHAWGWHYIFAMMLPIAVLVLVLGAVFFKVPASAQKTRVDAASVLLSAMAFGLLVYGISSIEHASQNPAMAIASFAIGALSLVLFIRRQRGLAREGRELLNLAPFASRNFRLAMILIMIAFGTLLGSLMVVPILLESGRGLDSLTIGLMLLPGGLAQAVASPVFGRVYDRFGPRPVLIPGTAMLALGQWLYVGVRADSPLWLFATAHVVFSIGFALLMTGLMSSAMASVDPRLFGHGSAIFNTGQQLGGAIGTTLFVTVLTLLSTAQEASGTSAVQALFDGAHMAFLIGAVLASATVVLSLFIGRGTAPTGR</sequence>
<reference evidence="10 11" key="1">
    <citation type="submission" date="2018-01" db="EMBL/GenBank/DDBJ databases">
        <title>Glutamicibacter soli strain NHPC-3 Whole genome sequence and assembly.</title>
        <authorList>
            <person name="Choudhury P."/>
            <person name="Gupta D."/>
            <person name="Sengupta K."/>
            <person name="Jawed A."/>
            <person name="Sultana N."/>
            <person name="Saha P."/>
        </authorList>
    </citation>
    <scope>NUCLEOTIDE SEQUENCE [LARGE SCALE GENOMIC DNA]</scope>
    <source>
        <strain evidence="10 11">NHPC-3</strain>
    </source>
</reference>
<dbReference type="CDD" id="cd17503">
    <property type="entry name" value="MFS_LmrB_MDR_like"/>
    <property type="match status" value="1"/>
</dbReference>
<comment type="subcellular location">
    <subcellularLocation>
        <location evidence="1">Cell membrane</location>
        <topology evidence="1">Multi-pass membrane protein</topology>
    </subcellularLocation>
</comment>
<keyword evidence="11" id="KW-1185">Reference proteome</keyword>
<gene>
    <name evidence="10" type="ORF">C1H84_06045</name>
</gene>
<dbReference type="InterPro" id="IPR020846">
    <property type="entry name" value="MFS_dom"/>
</dbReference>
<keyword evidence="7 8" id="KW-0472">Membrane</keyword>
<dbReference type="Pfam" id="PF07690">
    <property type="entry name" value="MFS_1"/>
    <property type="match status" value="1"/>
</dbReference>
<keyword evidence="4" id="KW-1003">Cell membrane</keyword>
<feature type="transmembrane region" description="Helical" evidence="8">
    <location>
        <begin position="139"/>
        <end position="157"/>
    </location>
</feature>
<feature type="transmembrane region" description="Helical" evidence="8">
    <location>
        <begin position="41"/>
        <end position="67"/>
    </location>
</feature>
<evidence type="ECO:0000313" key="11">
    <source>
        <dbReference type="Proteomes" id="UP000252167"/>
    </source>
</evidence>
<comment type="caution">
    <text evidence="10">The sequence shown here is derived from an EMBL/GenBank/DDBJ whole genome shotgun (WGS) entry which is preliminary data.</text>
</comment>
<evidence type="ECO:0000256" key="3">
    <source>
        <dbReference type="ARBA" id="ARBA00022448"/>
    </source>
</evidence>
<evidence type="ECO:0000256" key="4">
    <source>
        <dbReference type="ARBA" id="ARBA00022475"/>
    </source>
</evidence>
<protein>
    <submittedName>
        <fullName evidence="10">MFS transporter</fullName>
    </submittedName>
</protein>
<feature type="transmembrane region" description="Helical" evidence="8">
    <location>
        <begin position="79"/>
        <end position="99"/>
    </location>
</feature>
<keyword evidence="6 8" id="KW-1133">Transmembrane helix</keyword>
<feature type="transmembrane region" description="Helical" evidence="8">
    <location>
        <begin position="193"/>
        <end position="214"/>
    </location>
</feature>
<dbReference type="InterPro" id="IPR004638">
    <property type="entry name" value="EmrB-like"/>
</dbReference>
<feature type="transmembrane region" description="Helical" evidence="8">
    <location>
        <begin position="363"/>
        <end position="381"/>
    </location>
</feature>
<dbReference type="GO" id="GO:0005886">
    <property type="term" value="C:plasma membrane"/>
    <property type="evidence" value="ECO:0007669"/>
    <property type="project" value="UniProtKB-SubCell"/>
</dbReference>
<evidence type="ECO:0000256" key="1">
    <source>
        <dbReference type="ARBA" id="ARBA00004651"/>
    </source>
</evidence>
<feature type="transmembrane region" description="Helical" evidence="8">
    <location>
        <begin position="106"/>
        <end position="133"/>
    </location>
</feature>
<accession>A0A365YLU9</accession>
<feature type="transmembrane region" description="Helical" evidence="8">
    <location>
        <begin position="299"/>
        <end position="321"/>
    </location>
</feature>
<dbReference type="Proteomes" id="UP000252167">
    <property type="component" value="Unassembled WGS sequence"/>
</dbReference>
<feature type="transmembrane region" description="Helical" evidence="8">
    <location>
        <begin position="333"/>
        <end position="351"/>
    </location>
</feature>
<feature type="transmembrane region" description="Helical" evidence="8">
    <location>
        <begin position="226"/>
        <end position="245"/>
    </location>
</feature>
<feature type="transmembrane region" description="Helical" evidence="8">
    <location>
        <begin position="434"/>
        <end position="451"/>
    </location>
</feature>
<keyword evidence="5 8" id="KW-0812">Transmembrane</keyword>
<dbReference type="PRINTS" id="PR01036">
    <property type="entry name" value="TCRTETB"/>
</dbReference>
<dbReference type="InterPro" id="IPR011701">
    <property type="entry name" value="MFS"/>
</dbReference>
<dbReference type="EMBL" id="POAF01000002">
    <property type="protein sequence ID" value="RBM02974.1"/>
    <property type="molecule type" value="Genomic_DNA"/>
</dbReference>
<dbReference type="SUPFAM" id="SSF103473">
    <property type="entry name" value="MFS general substrate transporter"/>
    <property type="match status" value="1"/>
</dbReference>
<dbReference type="Gene3D" id="1.20.1250.20">
    <property type="entry name" value="MFS general substrate transporter like domains"/>
    <property type="match status" value="1"/>
</dbReference>
<feature type="transmembrane region" description="Helical" evidence="8">
    <location>
        <begin position="257"/>
        <end position="274"/>
    </location>
</feature>
<feature type="transmembrane region" description="Helical" evidence="8">
    <location>
        <begin position="387"/>
        <end position="413"/>
    </location>
</feature>
<evidence type="ECO:0000313" key="10">
    <source>
        <dbReference type="EMBL" id="RBM02974.1"/>
    </source>
</evidence>
<keyword evidence="3" id="KW-0813">Transport</keyword>
<dbReference type="InterPro" id="IPR036259">
    <property type="entry name" value="MFS_trans_sf"/>
</dbReference>
<evidence type="ECO:0000256" key="6">
    <source>
        <dbReference type="ARBA" id="ARBA00022989"/>
    </source>
</evidence>
<feature type="transmembrane region" description="Helical" evidence="8">
    <location>
        <begin position="164"/>
        <end position="187"/>
    </location>
</feature>
<feature type="transmembrane region" description="Helical" evidence="8">
    <location>
        <begin position="471"/>
        <end position="491"/>
    </location>
</feature>
<evidence type="ECO:0000256" key="7">
    <source>
        <dbReference type="ARBA" id="ARBA00023136"/>
    </source>
</evidence>
<feature type="domain" description="Major facilitator superfamily (MFS) profile" evidence="9">
    <location>
        <begin position="41"/>
        <end position="495"/>
    </location>
</feature>
<organism evidence="10 11">
    <name type="scientific">Glutamicibacter soli</name>
    <dbReference type="NCBI Taxonomy" id="453836"/>
    <lineage>
        <taxon>Bacteria</taxon>
        <taxon>Bacillati</taxon>
        <taxon>Actinomycetota</taxon>
        <taxon>Actinomycetes</taxon>
        <taxon>Micrococcales</taxon>
        <taxon>Micrococcaceae</taxon>
        <taxon>Glutamicibacter</taxon>
    </lineage>
</organism>
<name>A0A365YLU9_9MICC</name>
<evidence type="ECO:0000256" key="8">
    <source>
        <dbReference type="SAM" id="Phobius"/>
    </source>
</evidence>
<dbReference type="NCBIfam" id="TIGR00711">
    <property type="entry name" value="efflux_EmrB"/>
    <property type="match status" value="1"/>
</dbReference>
<dbReference type="PANTHER" id="PTHR42718:SF9">
    <property type="entry name" value="MAJOR FACILITATOR SUPERFAMILY MULTIDRUG TRANSPORTER MFSC"/>
    <property type="match status" value="1"/>
</dbReference>
<proteinExistence type="inferred from homology"/>
<dbReference type="GO" id="GO:0022857">
    <property type="term" value="F:transmembrane transporter activity"/>
    <property type="evidence" value="ECO:0007669"/>
    <property type="project" value="InterPro"/>
</dbReference>
<dbReference type="AlphaFoldDB" id="A0A365YLU9"/>
<evidence type="ECO:0000256" key="5">
    <source>
        <dbReference type="ARBA" id="ARBA00022692"/>
    </source>
</evidence>
<dbReference type="PROSITE" id="PS50850">
    <property type="entry name" value="MFS"/>
    <property type="match status" value="1"/>
</dbReference>
<comment type="similarity">
    <text evidence="2">Belongs to the major facilitator superfamily. EmrB family.</text>
</comment>
<evidence type="ECO:0000256" key="2">
    <source>
        <dbReference type="ARBA" id="ARBA00008537"/>
    </source>
</evidence>
<dbReference type="PANTHER" id="PTHR42718">
    <property type="entry name" value="MAJOR FACILITATOR SUPERFAMILY MULTIDRUG TRANSPORTER MFSC"/>
    <property type="match status" value="1"/>
</dbReference>